<dbReference type="EMBL" id="JAUKTV010000006">
    <property type="protein sequence ID" value="KAK0736463.1"/>
    <property type="molecule type" value="Genomic_DNA"/>
</dbReference>
<comment type="caution">
    <text evidence="3">The sequence shown here is derived from an EMBL/GenBank/DDBJ whole genome shotgun (WGS) entry which is preliminary data.</text>
</comment>
<dbReference type="PANTHER" id="PTHR42101:SF1">
    <property type="entry name" value="LOW TEMPERATURE REQUIREMENT A"/>
    <property type="match status" value="1"/>
</dbReference>
<evidence type="ECO:0000313" key="3">
    <source>
        <dbReference type="EMBL" id="KAK0736463.1"/>
    </source>
</evidence>
<evidence type="ECO:0000313" key="4">
    <source>
        <dbReference type="Proteomes" id="UP001172159"/>
    </source>
</evidence>
<feature type="transmembrane region" description="Helical" evidence="2">
    <location>
        <begin position="21"/>
        <end position="45"/>
    </location>
</feature>
<feature type="region of interest" description="Disordered" evidence="1">
    <location>
        <begin position="323"/>
        <end position="344"/>
    </location>
</feature>
<name>A0AA40BLR9_9PEZI</name>
<proteinExistence type="predicted"/>
<dbReference type="Proteomes" id="UP001172159">
    <property type="component" value="Unassembled WGS sequence"/>
</dbReference>
<sequence length="344" mass="39012">MIYFDGRRNLKMPLHKELLWSFLHFPFQLFLKLFILGSSQFVIWWKVIETYLSTNDKFITAFSAGDDPNFNVTTSWFVSTVEGALKEVFELYTPKYMVTQESIAAALEKLKEIPDDFWVTIENVPEEELLNNETAVNITTTLTELLIAMQNSLFATFNVNGYSAFATDDTITDATELEQKVYDLNWGKFKLVFTYAYVAAGLTLIMLNILYITSRTRGWTPFNYVRKGLNFLVGIGLCLVTLMTLNHERVVQLWGTPWPLPILVITLFVILVLNHLPQPPPIFFNGAKTKQPSGDKRKKEKTGWGVVRQMGFRTGAAPAEQDTAYQGAASAHPQEGSAERASCF</sequence>
<evidence type="ECO:0000256" key="2">
    <source>
        <dbReference type="SAM" id="Phobius"/>
    </source>
</evidence>
<keyword evidence="2" id="KW-0812">Transmembrane</keyword>
<feature type="transmembrane region" description="Helical" evidence="2">
    <location>
        <begin position="192"/>
        <end position="212"/>
    </location>
</feature>
<keyword evidence="2" id="KW-1133">Transmembrane helix</keyword>
<feature type="transmembrane region" description="Helical" evidence="2">
    <location>
        <begin position="224"/>
        <end position="246"/>
    </location>
</feature>
<dbReference type="AlphaFoldDB" id="A0AA40BLR9"/>
<gene>
    <name evidence="3" type="ORF">B0T21DRAFT_440848</name>
</gene>
<feature type="transmembrane region" description="Helical" evidence="2">
    <location>
        <begin position="258"/>
        <end position="276"/>
    </location>
</feature>
<accession>A0AA40BLR9</accession>
<keyword evidence="4" id="KW-1185">Reference proteome</keyword>
<protein>
    <submittedName>
        <fullName evidence="3">Uncharacterized protein</fullName>
    </submittedName>
</protein>
<organism evidence="3 4">
    <name type="scientific">Apiosordaria backusii</name>
    <dbReference type="NCBI Taxonomy" id="314023"/>
    <lineage>
        <taxon>Eukaryota</taxon>
        <taxon>Fungi</taxon>
        <taxon>Dikarya</taxon>
        <taxon>Ascomycota</taxon>
        <taxon>Pezizomycotina</taxon>
        <taxon>Sordariomycetes</taxon>
        <taxon>Sordariomycetidae</taxon>
        <taxon>Sordariales</taxon>
        <taxon>Lasiosphaeriaceae</taxon>
        <taxon>Apiosordaria</taxon>
    </lineage>
</organism>
<dbReference type="PANTHER" id="PTHR42101">
    <property type="entry name" value="CHROMOSOME 16, WHOLE GENOME SHOTGUN SEQUENCE"/>
    <property type="match status" value="1"/>
</dbReference>
<evidence type="ECO:0000256" key="1">
    <source>
        <dbReference type="SAM" id="MobiDB-lite"/>
    </source>
</evidence>
<keyword evidence="2" id="KW-0472">Membrane</keyword>
<reference evidence="3" key="1">
    <citation type="submission" date="2023-06" db="EMBL/GenBank/DDBJ databases">
        <title>Genome-scale phylogeny and comparative genomics of the fungal order Sordariales.</title>
        <authorList>
            <consortium name="Lawrence Berkeley National Laboratory"/>
            <person name="Hensen N."/>
            <person name="Bonometti L."/>
            <person name="Westerberg I."/>
            <person name="Brannstrom I.O."/>
            <person name="Guillou S."/>
            <person name="Cros-Aarteil S."/>
            <person name="Calhoun S."/>
            <person name="Haridas S."/>
            <person name="Kuo A."/>
            <person name="Mondo S."/>
            <person name="Pangilinan J."/>
            <person name="Riley R."/>
            <person name="Labutti K."/>
            <person name="Andreopoulos B."/>
            <person name="Lipzen A."/>
            <person name="Chen C."/>
            <person name="Yanf M."/>
            <person name="Daum C."/>
            <person name="Ng V."/>
            <person name="Clum A."/>
            <person name="Steindorff A."/>
            <person name="Ohm R."/>
            <person name="Martin F."/>
            <person name="Silar P."/>
            <person name="Natvig D."/>
            <person name="Lalanne C."/>
            <person name="Gautier V."/>
            <person name="Ament-Velasquez S.L."/>
            <person name="Kruys A."/>
            <person name="Hutchinson M.I."/>
            <person name="Powell A.J."/>
            <person name="Barry K."/>
            <person name="Miller A.N."/>
            <person name="Grigoriev I.V."/>
            <person name="Debuchy R."/>
            <person name="Gladieux P."/>
            <person name="Thoren M.H."/>
            <person name="Johannesson H."/>
        </authorList>
    </citation>
    <scope>NUCLEOTIDE SEQUENCE</scope>
    <source>
        <strain evidence="3">CBS 540.89</strain>
    </source>
</reference>